<proteinExistence type="predicted"/>
<keyword evidence="3" id="KW-1185">Reference proteome</keyword>
<sequence length="253" mass="29497">MRGEMNHSAVPAAHLTTQTDAVRYRTLSLVWLALIYLHVVIALVGWAPSWSLIFSMGALVPRWMLSIHELFHISNDREVDPLTRLLPLLLTPFQLGYREHRNIHFRHHRYMATPLDPEYFQLRGSKLWGFINALTVPEQSFFRWIIQQGMDAELIRGMLLRLAVFVLLVVVSESIFLWYWLPIRLAYGISSFSFFYCLHRRGKSYGVYPQKFSRRAAWLFALFFGHDSLMATCHHDLHHANPAIAVRHLAASR</sequence>
<organism evidence="2 3">
    <name type="scientific">Nitrosomonas communis</name>
    <dbReference type="NCBI Taxonomy" id="44574"/>
    <lineage>
        <taxon>Bacteria</taxon>
        <taxon>Pseudomonadati</taxon>
        <taxon>Pseudomonadota</taxon>
        <taxon>Betaproteobacteria</taxon>
        <taxon>Nitrosomonadales</taxon>
        <taxon>Nitrosomonadaceae</taxon>
        <taxon>Nitrosomonas</taxon>
    </lineage>
</organism>
<dbReference type="AlphaFoldDB" id="A0A1I4WEE4"/>
<accession>A0A1I4WEE4</accession>
<feature type="transmembrane region" description="Helical" evidence="1">
    <location>
        <begin position="29"/>
        <end position="54"/>
    </location>
</feature>
<evidence type="ECO:0000256" key="1">
    <source>
        <dbReference type="SAM" id="Phobius"/>
    </source>
</evidence>
<protein>
    <recommendedName>
        <fullName evidence="4">Fatty acid desaturase</fullName>
    </recommendedName>
</protein>
<keyword evidence="1" id="KW-0812">Transmembrane</keyword>
<evidence type="ECO:0000313" key="3">
    <source>
        <dbReference type="Proteomes" id="UP000183287"/>
    </source>
</evidence>
<gene>
    <name evidence="2" type="ORF">SAMN05421863_110611</name>
</gene>
<feature type="transmembrane region" description="Helical" evidence="1">
    <location>
        <begin position="154"/>
        <end position="171"/>
    </location>
</feature>
<evidence type="ECO:0000313" key="2">
    <source>
        <dbReference type="EMBL" id="SFN11785.1"/>
    </source>
</evidence>
<keyword evidence="1" id="KW-0472">Membrane</keyword>
<name>A0A1I4WEE4_9PROT</name>
<dbReference type="EMBL" id="FOUB01000106">
    <property type="protein sequence ID" value="SFN11785.1"/>
    <property type="molecule type" value="Genomic_DNA"/>
</dbReference>
<evidence type="ECO:0008006" key="4">
    <source>
        <dbReference type="Google" id="ProtNLM"/>
    </source>
</evidence>
<dbReference type="Proteomes" id="UP000183287">
    <property type="component" value="Unassembled WGS sequence"/>
</dbReference>
<keyword evidence="1" id="KW-1133">Transmembrane helix</keyword>
<reference evidence="3" key="1">
    <citation type="submission" date="2016-10" db="EMBL/GenBank/DDBJ databases">
        <authorList>
            <person name="Varghese N."/>
            <person name="Submissions S."/>
        </authorList>
    </citation>
    <scope>NUCLEOTIDE SEQUENCE [LARGE SCALE GENOMIC DNA]</scope>
    <source>
        <strain evidence="3">Nm44</strain>
    </source>
</reference>